<gene>
    <name evidence="1" type="ORF">DSM109990_01791</name>
</gene>
<keyword evidence="2" id="KW-1185">Reference proteome</keyword>
<proteinExistence type="predicted"/>
<name>A0ABY3ZJY1_9RHOB</name>
<protein>
    <recommendedName>
        <fullName evidence="3">Antitoxin Xre/MbcA/ParS-like toxin-binding domain-containing protein</fullName>
    </recommendedName>
</protein>
<evidence type="ECO:0008006" key="3">
    <source>
        <dbReference type="Google" id="ProtNLM"/>
    </source>
</evidence>
<sequence>MLSIYSSLSTLFEDEVQAKLWFGGPHEGPISVSRSPMRCVLDDGLDGLMTVRRYLDAWCSGNLGSGGQGNSFVSVTEHDLLFV</sequence>
<accession>A0ABY3ZJY1</accession>
<evidence type="ECO:0000313" key="1">
    <source>
        <dbReference type="EMBL" id="UOA14972.1"/>
    </source>
</evidence>
<dbReference type="EMBL" id="CP085144">
    <property type="protein sequence ID" value="UOA14972.1"/>
    <property type="molecule type" value="Genomic_DNA"/>
</dbReference>
<evidence type="ECO:0000313" key="2">
    <source>
        <dbReference type="Proteomes" id="UP000831019"/>
    </source>
</evidence>
<dbReference type="Proteomes" id="UP000831019">
    <property type="component" value="Chromosome"/>
</dbReference>
<reference evidence="2" key="1">
    <citation type="journal article" date="2022" name="Microorganisms">
        <title>Beyond the ABCs#Discovery of Three New Plasmid Types in Rhodobacterales (RepQ, RepY, RepW).</title>
        <authorList>
            <person name="Freese H.M."/>
            <person name="Ringel V."/>
            <person name="Overmann J."/>
            <person name="Petersen J."/>
        </authorList>
    </citation>
    <scope>NUCLEOTIDE SEQUENCE [LARGE SCALE GENOMIC DNA]</scope>
    <source>
        <strain evidence="2">DSM 109990</strain>
    </source>
</reference>
<organism evidence="1 2">
    <name type="scientific">Sulfitobacter dubius</name>
    <dbReference type="NCBI Taxonomy" id="218673"/>
    <lineage>
        <taxon>Bacteria</taxon>
        <taxon>Pseudomonadati</taxon>
        <taxon>Pseudomonadota</taxon>
        <taxon>Alphaproteobacteria</taxon>
        <taxon>Rhodobacterales</taxon>
        <taxon>Roseobacteraceae</taxon>
        <taxon>Sulfitobacter</taxon>
    </lineage>
</organism>